<evidence type="ECO:0000313" key="2">
    <source>
        <dbReference type="EMBL" id="MDI1490887.1"/>
    </source>
</evidence>
<feature type="compositionally biased region" description="Low complexity" evidence="1">
    <location>
        <begin position="339"/>
        <end position="358"/>
    </location>
</feature>
<reference evidence="2" key="1">
    <citation type="journal article" date="2023" name="Genome Biol. Evol.">
        <title>First Whole Genome Sequence and Flow Cytometry Genome Size Data for the Lichen-Forming Fungus Ramalina farinacea (Ascomycota).</title>
        <authorList>
            <person name="Llewellyn T."/>
            <person name="Mian S."/>
            <person name="Hill R."/>
            <person name="Leitch I.J."/>
            <person name="Gaya E."/>
        </authorList>
    </citation>
    <scope>NUCLEOTIDE SEQUENCE</scope>
    <source>
        <strain evidence="2">LIQ254RAFAR</strain>
    </source>
</reference>
<dbReference type="EMBL" id="JAPUFD010000013">
    <property type="protein sequence ID" value="MDI1490887.1"/>
    <property type="molecule type" value="Genomic_DNA"/>
</dbReference>
<name>A0AA43QQV2_9LECA</name>
<evidence type="ECO:0000313" key="3">
    <source>
        <dbReference type="Proteomes" id="UP001161017"/>
    </source>
</evidence>
<protein>
    <submittedName>
        <fullName evidence="2">Uncharacterized protein</fullName>
    </submittedName>
</protein>
<dbReference type="Proteomes" id="UP001161017">
    <property type="component" value="Unassembled WGS sequence"/>
</dbReference>
<accession>A0AA43QQV2</accession>
<sequence length="532" mass="57383">MSDGGIPSADVPTDMSFDDIDWSALDDLDPNTEFNHAAKMSFDASQFDLTDFGAPATSSSEHSATDCFVADVNADLAQEQPVASDAVGSLELTDDQVADYADFVQNVELSNEDLGDVQAPSFDGFQFNGFEEGLEVSGEPTVSLDDLLTSDSQFNGAESSTDVSGQAILPFDDSLTADFQLEFEAPMAAPTSYPGNNGMLDMRYAPTSHPAHFGYPDVPVDPFSSTPMPYYPSQSFPWGASSSMPQHYAQNPFGNITPAGIQQSSLNPSLWSTGPAGGAFNDPLLDDYSSLDEGYLSPAPRKRRAAPRSNSSNPMTKKARRATIKNYLEAKSAADAATANVDAEAGDEAASPADSSADADGELSPSYPEFPSNVVSISPGSTAADRQRHHARMNAMKAARRAAFGMGTSNPSPNSFHNTVESLPHLDFDFSLPDPSAPEQAPRGRSFRRTGGVVRAGQFVQRKLYGDANSSPPRIQGRRYKHAGRKIHVPQTPEVIARNAARRERYRNSLTPEQRRQYDAERPAQIRVTEIE</sequence>
<feature type="region of interest" description="Disordered" evidence="1">
    <location>
        <begin position="486"/>
        <end position="532"/>
    </location>
</feature>
<evidence type="ECO:0000256" key="1">
    <source>
        <dbReference type="SAM" id="MobiDB-lite"/>
    </source>
</evidence>
<feature type="region of interest" description="Disordered" evidence="1">
    <location>
        <begin position="339"/>
        <end position="387"/>
    </location>
</feature>
<comment type="caution">
    <text evidence="2">The sequence shown here is derived from an EMBL/GenBank/DDBJ whole genome shotgun (WGS) entry which is preliminary data.</text>
</comment>
<feature type="compositionally biased region" description="Basic and acidic residues" evidence="1">
    <location>
        <begin position="501"/>
        <end position="532"/>
    </location>
</feature>
<proteinExistence type="predicted"/>
<gene>
    <name evidence="2" type="ORF">OHK93_002092</name>
</gene>
<organism evidence="2 3">
    <name type="scientific">Ramalina farinacea</name>
    <dbReference type="NCBI Taxonomy" id="258253"/>
    <lineage>
        <taxon>Eukaryota</taxon>
        <taxon>Fungi</taxon>
        <taxon>Dikarya</taxon>
        <taxon>Ascomycota</taxon>
        <taxon>Pezizomycotina</taxon>
        <taxon>Lecanoromycetes</taxon>
        <taxon>OSLEUM clade</taxon>
        <taxon>Lecanoromycetidae</taxon>
        <taxon>Lecanorales</taxon>
        <taxon>Lecanorineae</taxon>
        <taxon>Ramalinaceae</taxon>
        <taxon>Ramalina</taxon>
    </lineage>
</organism>
<feature type="region of interest" description="Disordered" evidence="1">
    <location>
        <begin position="291"/>
        <end position="320"/>
    </location>
</feature>
<keyword evidence="3" id="KW-1185">Reference proteome</keyword>
<dbReference type="AlphaFoldDB" id="A0AA43QQV2"/>